<evidence type="ECO:0000259" key="12">
    <source>
        <dbReference type="PROSITE" id="PS50119"/>
    </source>
</evidence>
<sequence>MESLLGNLEKYLRCPICLGTFTEPKTIQCLHTFCRDCLAKHARKTQQQGIFQCPECQARLGVPECFDKLPTGFLQNRLLGVFNVRVDRDSCEIDCGNCRKESAESFCFDCGIFMCPNCCSAHEILRNTAFKDHKVRAIDHLKPEDYGALLKRQRFCSQQYHEREITRFFCVDCETCVCQICIIMEHKDHSIEALDKVADNEKSKIMAEVNSMKERNRACSDAVRELEKAATDLESNIKATKDRISQTANQMVATLRKREQEAIVALNHTLVTKMEKLNETKNQILSLQKQINQAREFAFTLVERSSSSDIVRNKGTLENRFEDLKKTVIPAVSVGSFLTFVPVEPENLSIGVIATSNLTIEGLAQDFQAGVEARFVIDSNLEKDVRNLELIVKPTKQVGSLITSENKDGTFLAKIVPKFPGTYKLNVSRQGEKLHERPFTFQVQERRLEVVGELDLHGETLEGPAGVAVNSEGLIVVADYKGDRVLMFDTHGKCLCKFGCKGDYVGQLNSPCGVTFLDDHNILVADELNHRVQQFDVQTGAVVKVFGEKGSKNGQLRNPTGVCIDDEGRVIVADFFNSRIQVFSKDGKPVLRFGNSSPGNLNHPFECIFHGNNFIVSDAHSHCLKIFDRSGRFLHKIGKQGNQDGRLRKPSGLCMEKCNILVCNRGNNTIDQFSVEGSFTGKTVVEFPDPCGIATTPNDGRILVTSHEENKVFILK</sequence>
<keyword evidence="10" id="KW-0175">Coiled coil</keyword>
<dbReference type="InterPro" id="IPR011042">
    <property type="entry name" value="6-blade_b-propeller_TolB-like"/>
</dbReference>
<dbReference type="SMART" id="SM00184">
    <property type="entry name" value="RING"/>
    <property type="match status" value="1"/>
</dbReference>
<keyword evidence="2" id="KW-0597">Phosphoprotein</keyword>
<reference evidence="13" key="2">
    <citation type="journal article" date="2023" name="Science">
        <title>Genomic signatures of disease resistance in endangered staghorn corals.</title>
        <authorList>
            <person name="Vollmer S.V."/>
            <person name="Selwyn J.D."/>
            <person name="Despard B.A."/>
            <person name="Roesel C.L."/>
        </authorList>
    </citation>
    <scope>NUCLEOTIDE SEQUENCE</scope>
    <source>
        <strain evidence="13">K2</strain>
    </source>
</reference>
<dbReference type="Gene3D" id="3.30.160.60">
    <property type="entry name" value="Classic Zinc Finger"/>
    <property type="match status" value="1"/>
</dbReference>
<evidence type="ECO:0000259" key="11">
    <source>
        <dbReference type="PROSITE" id="PS50089"/>
    </source>
</evidence>
<dbReference type="PANTHER" id="PTHR24104:SF57">
    <property type="entry name" value="BEE-MILK PROTEIN"/>
    <property type="match status" value="1"/>
</dbReference>
<dbReference type="InterPro" id="IPR027370">
    <property type="entry name" value="Znf-RING_euk"/>
</dbReference>
<dbReference type="SUPFAM" id="SSF81296">
    <property type="entry name" value="E set domains"/>
    <property type="match status" value="1"/>
</dbReference>
<dbReference type="GO" id="GO:0000209">
    <property type="term" value="P:protein polyubiquitination"/>
    <property type="evidence" value="ECO:0007669"/>
    <property type="project" value="TreeGrafter"/>
</dbReference>
<keyword evidence="5 7" id="KW-0863">Zinc-finger</keyword>
<dbReference type="AlphaFoldDB" id="A0AAD9QXU2"/>
<dbReference type="SUPFAM" id="SSF57850">
    <property type="entry name" value="RING/U-box"/>
    <property type="match status" value="1"/>
</dbReference>
<keyword evidence="4" id="KW-0677">Repeat</keyword>
<feature type="domain" description="B box-type" evidence="12">
    <location>
        <begin position="151"/>
        <end position="194"/>
    </location>
</feature>
<dbReference type="InterPro" id="IPR001298">
    <property type="entry name" value="Filamin/ABP280_rpt"/>
</dbReference>
<dbReference type="Pfam" id="PF00643">
    <property type="entry name" value="zf-B_box"/>
    <property type="match status" value="1"/>
</dbReference>
<dbReference type="InterPro" id="IPR013783">
    <property type="entry name" value="Ig-like_fold"/>
</dbReference>
<evidence type="ECO:0000256" key="9">
    <source>
        <dbReference type="PROSITE-ProRule" id="PRU00504"/>
    </source>
</evidence>
<feature type="repeat" description="NHL" evidence="9">
    <location>
        <begin position="448"/>
        <end position="491"/>
    </location>
</feature>
<feature type="domain" description="RING-type" evidence="11">
    <location>
        <begin position="14"/>
        <end position="57"/>
    </location>
</feature>
<dbReference type="InterPro" id="IPR014756">
    <property type="entry name" value="Ig_E-set"/>
</dbReference>
<dbReference type="InterPro" id="IPR000315">
    <property type="entry name" value="Znf_B-box"/>
</dbReference>
<comment type="similarity">
    <text evidence="1">Belongs to the TRIM/RBCC family.</text>
</comment>
<dbReference type="GO" id="GO:0061630">
    <property type="term" value="F:ubiquitin protein ligase activity"/>
    <property type="evidence" value="ECO:0007669"/>
    <property type="project" value="TreeGrafter"/>
</dbReference>
<keyword evidence="14" id="KW-1185">Reference proteome</keyword>
<reference evidence="13" key="1">
    <citation type="journal article" date="2023" name="G3 (Bethesda)">
        <title>Whole genome assembly and annotation of the endangered Caribbean coral Acropora cervicornis.</title>
        <authorList>
            <person name="Selwyn J.D."/>
            <person name="Vollmer S.V."/>
        </authorList>
    </citation>
    <scope>NUCLEOTIDE SEQUENCE</scope>
    <source>
        <strain evidence="13">K2</strain>
    </source>
</reference>
<feature type="domain" description="B box-type" evidence="12">
    <location>
        <begin position="95"/>
        <end position="138"/>
    </location>
</feature>
<protein>
    <submittedName>
        <fullName evidence="13">E3 ubiquitin-protein ligase TRIM71</fullName>
    </submittedName>
</protein>
<keyword evidence="6" id="KW-0862">Zinc</keyword>
<dbReference type="InterPro" id="IPR013083">
    <property type="entry name" value="Znf_RING/FYVE/PHD"/>
</dbReference>
<dbReference type="PROSITE" id="PS50194">
    <property type="entry name" value="FILAMIN_REPEAT"/>
    <property type="match status" value="1"/>
</dbReference>
<dbReference type="Gene3D" id="3.30.40.10">
    <property type="entry name" value="Zinc/RING finger domain, C3HC4 (zinc finger)"/>
    <property type="match status" value="1"/>
</dbReference>
<dbReference type="Pfam" id="PF01436">
    <property type="entry name" value="NHL"/>
    <property type="match status" value="2"/>
</dbReference>
<dbReference type="GO" id="GO:0008270">
    <property type="term" value="F:zinc ion binding"/>
    <property type="evidence" value="ECO:0007669"/>
    <property type="project" value="UniProtKB-KW"/>
</dbReference>
<dbReference type="Gene3D" id="2.120.10.30">
    <property type="entry name" value="TolB, C-terminal domain"/>
    <property type="match status" value="2"/>
</dbReference>
<dbReference type="Gene3D" id="2.60.40.10">
    <property type="entry name" value="Immunoglobulins"/>
    <property type="match status" value="1"/>
</dbReference>
<feature type="repeat" description="NHL" evidence="9">
    <location>
        <begin position="495"/>
        <end position="538"/>
    </location>
</feature>
<dbReference type="SUPFAM" id="SSF101898">
    <property type="entry name" value="NHL repeat"/>
    <property type="match status" value="1"/>
</dbReference>
<dbReference type="PANTHER" id="PTHR24104">
    <property type="entry name" value="E3 UBIQUITIN-PROTEIN LIGASE NHLRC1-RELATED"/>
    <property type="match status" value="1"/>
</dbReference>
<evidence type="ECO:0000256" key="3">
    <source>
        <dbReference type="ARBA" id="ARBA00022723"/>
    </source>
</evidence>
<dbReference type="EMBL" id="JARQWQ010000010">
    <property type="protein sequence ID" value="KAK2569076.1"/>
    <property type="molecule type" value="Genomic_DNA"/>
</dbReference>
<evidence type="ECO:0000256" key="6">
    <source>
        <dbReference type="ARBA" id="ARBA00022833"/>
    </source>
</evidence>
<dbReference type="PROSITE" id="PS51125">
    <property type="entry name" value="NHL"/>
    <property type="match status" value="3"/>
</dbReference>
<dbReference type="PROSITE" id="PS00518">
    <property type="entry name" value="ZF_RING_1"/>
    <property type="match status" value="1"/>
</dbReference>
<evidence type="ECO:0000256" key="1">
    <source>
        <dbReference type="ARBA" id="ARBA00008518"/>
    </source>
</evidence>
<dbReference type="GO" id="GO:0043161">
    <property type="term" value="P:proteasome-mediated ubiquitin-dependent protein catabolic process"/>
    <property type="evidence" value="ECO:0007669"/>
    <property type="project" value="TreeGrafter"/>
</dbReference>
<comment type="caution">
    <text evidence="13">The sequence shown here is derived from an EMBL/GenBank/DDBJ whole genome shotgun (WGS) entry which is preliminary data.</text>
</comment>
<keyword evidence="3" id="KW-0479">Metal-binding</keyword>
<dbReference type="PROSITE" id="PS50089">
    <property type="entry name" value="ZF_RING_2"/>
    <property type="match status" value="1"/>
</dbReference>
<dbReference type="PROSITE" id="PS50119">
    <property type="entry name" value="ZF_BBOX"/>
    <property type="match status" value="2"/>
</dbReference>
<evidence type="ECO:0000256" key="8">
    <source>
        <dbReference type="PROSITE-ProRule" id="PRU00087"/>
    </source>
</evidence>
<evidence type="ECO:0000256" key="5">
    <source>
        <dbReference type="ARBA" id="ARBA00022771"/>
    </source>
</evidence>
<evidence type="ECO:0000256" key="2">
    <source>
        <dbReference type="ARBA" id="ARBA00022553"/>
    </source>
</evidence>
<evidence type="ECO:0000256" key="4">
    <source>
        <dbReference type="ARBA" id="ARBA00022737"/>
    </source>
</evidence>
<evidence type="ECO:0000313" key="14">
    <source>
        <dbReference type="Proteomes" id="UP001249851"/>
    </source>
</evidence>
<dbReference type="Pfam" id="PF13445">
    <property type="entry name" value="zf-RING_UBOX"/>
    <property type="match status" value="1"/>
</dbReference>
<dbReference type="InterPro" id="IPR001258">
    <property type="entry name" value="NHL_repeat"/>
</dbReference>
<accession>A0AAD9QXU2</accession>
<dbReference type="InterPro" id="IPR050952">
    <property type="entry name" value="TRIM-NHL_E3_ligases"/>
</dbReference>
<feature type="coiled-coil region" evidence="10">
    <location>
        <begin position="209"/>
        <end position="297"/>
    </location>
</feature>
<dbReference type="InterPro" id="IPR001841">
    <property type="entry name" value="Znf_RING"/>
</dbReference>
<evidence type="ECO:0000313" key="13">
    <source>
        <dbReference type="EMBL" id="KAK2569076.1"/>
    </source>
</evidence>
<proteinExistence type="inferred from homology"/>
<name>A0AAD9QXU2_ACRCE</name>
<dbReference type="Proteomes" id="UP001249851">
    <property type="component" value="Unassembled WGS sequence"/>
</dbReference>
<feature type="repeat" description="NHL" evidence="9">
    <location>
        <begin position="543"/>
        <end position="586"/>
    </location>
</feature>
<dbReference type="SUPFAM" id="SSF57845">
    <property type="entry name" value="B-box zinc-binding domain"/>
    <property type="match status" value="1"/>
</dbReference>
<organism evidence="13 14">
    <name type="scientific">Acropora cervicornis</name>
    <name type="common">Staghorn coral</name>
    <dbReference type="NCBI Taxonomy" id="6130"/>
    <lineage>
        <taxon>Eukaryota</taxon>
        <taxon>Metazoa</taxon>
        <taxon>Cnidaria</taxon>
        <taxon>Anthozoa</taxon>
        <taxon>Hexacorallia</taxon>
        <taxon>Scleractinia</taxon>
        <taxon>Astrocoeniina</taxon>
        <taxon>Acroporidae</taxon>
        <taxon>Acropora</taxon>
    </lineage>
</organism>
<dbReference type="InterPro" id="IPR017868">
    <property type="entry name" value="Filamin/ABP280_repeat-like"/>
</dbReference>
<evidence type="ECO:0000256" key="7">
    <source>
        <dbReference type="PROSITE-ProRule" id="PRU00024"/>
    </source>
</evidence>
<feature type="repeat" description="Filamin" evidence="8">
    <location>
        <begin position="361"/>
        <end position="443"/>
    </location>
</feature>
<dbReference type="Pfam" id="PF00630">
    <property type="entry name" value="Filamin"/>
    <property type="match status" value="1"/>
</dbReference>
<evidence type="ECO:0000256" key="10">
    <source>
        <dbReference type="SAM" id="Coils"/>
    </source>
</evidence>
<dbReference type="SMART" id="SM00557">
    <property type="entry name" value="IG_FLMN"/>
    <property type="match status" value="1"/>
</dbReference>
<dbReference type="InterPro" id="IPR017907">
    <property type="entry name" value="Znf_RING_CS"/>
</dbReference>
<gene>
    <name evidence="13" type="ORF">P5673_005960</name>
</gene>
<dbReference type="SMART" id="SM00336">
    <property type="entry name" value="BBOX"/>
    <property type="match status" value="2"/>
</dbReference>